<organism evidence="1 2">
    <name type="scientific">Streblomastix strix</name>
    <dbReference type="NCBI Taxonomy" id="222440"/>
    <lineage>
        <taxon>Eukaryota</taxon>
        <taxon>Metamonada</taxon>
        <taxon>Preaxostyla</taxon>
        <taxon>Oxymonadida</taxon>
        <taxon>Streblomastigidae</taxon>
        <taxon>Streblomastix</taxon>
    </lineage>
</organism>
<dbReference type="EMBL" id="SNRW01011199">
    <property type="protein sequence ID" value="KAA6375475.1"/>
    <property type="molecule type" value="Genomic_DNA"/>
</dbReference>
<protein>
    <submittedName>
        <fullName evidence="1">Uncharacterized protein</fullName>
    </submittedName>
</protein>
<dbReference type="AlphaFoldDB" id="A0A5J4V0B6"/>
<reference evidence="1 2" key="1">
    <citation type="submission" date="2019-03" db="EMBL/GenBank/DDBJ databases">
        <title>Single cell metagenomics reveals metabolic interactions within the superorganism composed of flagellate Streblomastix strix and complex community of Bacteroidetes bacteria on its surface.</title>
        <authorList>
            <person name="Treitli S.C."/>
            <person name="Kolisko M."/>
            <person name="Husnik F."/>
            <person name="Keeling P."/>
            <person name="Hampl V."/>
        </authorList>
    </citation>
    <scope>NUCLEOTIDE SEQUENCE [LARGE SCALE GENOMIC DNA]</scope>
    <source>
        <strain evidence="1">ST1C</strain>
    </source>
</reference>
<dbReference type="Proteomes" id="UP000324800">
    <property type="component" value="Unassembled WGS sequence"/>
</dbReference>
<proteinExistence type="predicted"/>
<gene>
    <name evidence="1" type="ORF">EZS28_028997</name>
</gene>
<sequence>MSFYGKKQDDILSKYGGETEPKSLDLLSMRSLAYNIIQDQIQAQAITKNMINNGVGGGDPLLVAISNVNAQIAFDIANKEQPAKLYEEREDIIQEGTQKEKEQVLQKDKYFETKNNQQQLGNDVLIGVPPASPIVDPQQQKSQVQEQAEQNIIEDLQVQEMIKMNDAINYKFGSLDWGLNSLNVVQFPEKIVIKKVNQVKIKKNFISENQMIATKEAQEELKKKYGKKSLKKKKTKSS</sequence>
<evidence type="ECO:0000313" key="2">
    <source>
        <dbReference type="Proteomes" id="UP000324800"/>
    </source>
</evidence>
<evidence type="ECO:0000313" key="1">
    <source>
        <dbReference type="EMBL" id="KAA6375475.1"/>
    </source>
</evidence>
<name>A0A5J4V0B6_9EUKA</name>
<comment type="caution">
    <text evidence="1">The sequence shown here is derived from an EMBL/GenBank/DDBJ whole genome shotgun (WGS) entry which is preliminary data.</text>
</comment>
<accession>A0A5J4V0B6</accession>